<accession>A0AA38LU85</accession>
<evidence type="ECO:0000313" key="2">
    <source>
        <dbReference type="Proteomes" id="UP001164286"/>
    </source>
</evidence>
<dbReference type="InterPro" id="IPR006439">
    <property type="entry name" value="HAD-SF_hydro_IA"/>
</dbReference>
<proteinExistence type="predicted"/>
<dbReference type="PANTHER" id="PTHR43481">
    <property type="entry name" value="FRUCTOSE-1-PHOSPHATE PHOSPHATASE"/>
    <property type="match status" value="1"/>
</dbReference>
<dbReference type="AlphaFoldDB" id="A0AA38LU85"/>
<keyword evidence="2" id="KW-1185">Reference proteome</keyword>
<dbReference type="Proteomes" id="UP001164286">
    <property type="component" value="Unassembled WGS sequence"/>
</dbReference>
<dbReference type="FunFam" id="3.40.50.1000:FF:000162">
    <property type="entry name" value="HAD-like protein"/>
    <property type="match status" value="1"/>
</dbReference>
<dbReference type="RefSeq" id="XP_052945115.1">
    <property type="nucleotide sequence ID" value="XM_053092736.1"/>
</dbReference>
<dbReference type="EMBL" id="JAKWFO010000005">
    <property type="protein sequence ID" value="KAI9635338.1"/>
    <property type="molecule type" value="Genomic_DNA"/>
</dbReference>
<dbReference type="InterPro" id="IPR051806">
    <property type="entry name" value="HAD-like_SPP"/>
</dbReference>
<dbReference type="Pfam" id="PF00702">
    <property type="entry name" value="Hydrolase"/>
    <property type="match status" value="1"/>
</dbReference>
<name>A0AA38LU85_9TREE</name>
<dbReference type="GeneID" id="77731941"/>
<gene>
    <name evidence="1" type="ORF">MKK02DRAFT_44024</name>
</gene>
<dbReference type="GO" id="GO:0050308">
    <property type="term" value="F:sugar-phosphatase activity"/>
    <property type="evidence" value="ECO:0007669"/>
    <property type="project" value="TreeGrafter"/>
</dbReference>
<dbReference type="InterPro" id="IPR036412">
    <property type="entry name" value="HAD-like_sf"/>
</dbReference>
<dbReference type="InterPro" id="IPR023214">
    <property type="entry name" value="HAD_sf"/>
</dbReference>
<dbReference type="SFLD" id="SFLDS00003">
    <property type="entry name" value="Haloacid_Dehalogenase"/>
    <property type="match status" value="1"/>
</dbReference>
<dbReference type="SUPFAM" id="SSF56784">
    <property type="entry name" value="HAD-like"/>
    <property type="match status" value="1"/>
</dbReference>
<dbReference type="PANTHER" id="PTHR43481:SF2">
    <property type="entry name" value="PHOSPHATASE"/>
    <property type="match status" value="1"/>
</dbReference>
<reference evidence="1" key="1">
    <citation type="journal article" date="2022" name="G3 (Bethesda)">
        <title>High quality genome of the basidiomycete yeast Dioszegia hungarica PDD-24b-2 isolated from cloud water.</title>
        <authorList>
            <person name="Jarrige D."/>
            <person name="Haridas S."/>
            <person name="Bleykasten-Grosshans C."/>
            <person name="Joly M."/>
            <person name="Nadalig T."/>
            <person name="Sancelme M."/>
            <person name="Vuilleumier S."/>
            <person name="Grigoriev I.V."/>
            <person name="Amato P."/>
            <person name="Bringel F."/>
        </authorList>
    </citation>
    <scope>NUCLEOTIDE SEQUENCE</scope>
    <source>
        <strain evidence="1">PDD-24b-2</strain>
    </source>
</reference>
<organism evidence="1 2">
    <name type="scientific">Dioszegia hungarica</name>
    <dbReference type="NCBI Taxonomy" id="4972"/>
    <lineage>
        <taxon>Eukaryota</taxon>
        <taxon>Fungi</taxon>
        <taxon>Dikarya</taxon>
        <taxon>Basidiomycota</taxon>
        <taxon>Agaricomycotina</taxon>
        <taxon>Tremellomycetes</taxon>
        <taxon>Tremellales</taxon>
        <taxon>Bulleribasidiaceae</taxon>
        <taxon>Dioszegia</taxon>
    </lineage>
</organism>
<dbReference type="Gene3D" id="3.40.50.1000">
    <property type="entry name" value="HAD superfamily/HAD-like"/>
    <property type="match status" value="1"/>
</dbReference>
<evidence type="ECO:0000313" key="1">
    <source>
        <dbReference type="EMBL" id="KAI9635338.1"/>
    </source>
</evidence>
<comment type="caution">
    <text evidence="1">The sequence shown here is derived from an EMBL/GenBank/DDBJ whole genome shotgun (WGS) entry which is preliminary data.</text>
</comment>
<protein>
    <submittedName>
        <fullName evidence="1">HAD-like domain-containing protein</fullName>
    </submittedName>
</protein>
<dbReference type="FunFam" id="3.40.50.1000:FF:000145">
    <property type="entry name" value="HAD family hydrolase"/>
    <property type="match status" value="1"/>
</dbReference>
<dbReference type="InterPro" id="IPR023198">
    <property type="entry name" value="PGP-like_dom2"/>
</dbReference>
<sequence length="241" mass="26397">MSDEHKEQVSTFIVEGVIFDMDGTLVDSISAVEAAWTKKAKELDIDAQKLIKDSHGRRVADMLKEVDPDLNDDNVDEKAQPEFEQSTLDFADDSSADDDKTVKILPGVKALIDSLPKDKYAIATSGGKIYCHGCLKRVDLDVPQVCVTADDKRLEEGKPHPAPFLLAAKDLGLDPKKCVVFEDSPSGIKAALAAGCTAIAVCTSRKREKINQHGAHYVVDTMEKIKVEQLEDGQMKFTVTH</sequence>
<dbReference type="SFLD" id="SFLDG01129">
    <property type="entry name" value="C1.5:_HAD__Beta-PGM__Phosphata"/>
    <property type="match status" value="1"/>
</dbReference>
<dbReference type="SFLD" id="SFLDG01135">
    <property type="entry name" value="C1.5.6:_HAD__Beta-PGM__Phospha"/>
    <property type="match status" value="1"/>
</dbReference>
<dbReference type="NCBIfam" id="TIGR01509">
    <property type="entry name" value="HAD-SF-IA-v3"/>
    <property type="match status" value="1"/>
</dbReference>
<dbReference type="Gene3D" id="1.10.150.240">
    <property type="entry name" value="Putative phosphatase, domain 2"/>
    <property type="match status" value="1"/>
</dbReference>